<dbReference type="eggNOG" id="COG2128">
    <property type="taxonomic scope" value="Bacteria"/>
</dbReference>
<dbReference type="Pfam" id="PF11376">
    <property type="entry name" value="DUF3179"/>
    <property type="match status" value="1"/>
</dbReference>
<dbReference type="Proteomes" id="UP000007030">
    <property type="component" value="Chromosome"/>
</dbReference>
<protein>
    <recommendedName>
        <fullName evidence="3">DUF3179 domain-containing protein</fullName>
    </recommendedName>
</protein>
<evidence type="ECO:0008006" key="3">
    <source>
        <dbReference type="Google" id="ProtNLM"/>
    </source>
</evidence>
<reference evidence="1 2" key="1">
    <citation type="journal article" date="2012" name="Stand. Genomic Sci.">
        <title>Complete genome sequence of the aerobic, heterotroph Marinithermus hydrothermalis type strain (T1(T)) from a deep-sea hydrothermal vent chimney.</title>
        <authorList>
            <person name="Copeland A."/>
            <person name="Gu W."/>
            <person name="Yasawong M."/>
            <person name="Lapidus A."/>
            <person name="Lucas S."/>
            <person name="Deshpande S."/>
            <person name="Pagani I."/>
            <person name="Tapia R."/>
            <person name="Cheng J.F."/>
            <person name="Goodwin L.A."/>
            <person name="Pitluck S."/>
            <person name="Liolios K."/>
            <person name="Ivanova N."/>
            <person name="Mavromatis K."/>
            <person name="Mikhailova N."/>
            <person name="Pati A."/>
            <person name="Chen A."/>
            <person name="Palaniappan K."/>
            <person name="Land M."/>
            <person name="Pan C."/>
            <person name="Brambilla E.M."/>
            <person name="Rohde M."/>
            <person name="Tindall B.J."/>
            <person name="Sikorski J."/>
            <person name="Goker M."/>
            <person name="Detter J.C."/>
            <person name="Bristow J."/>
            <person name="Eisen J.A."/>
            <person name="Markowitz V."/>
            <person name="Hugenholtz P."/>
            <person name="Kyrpides N.C."/>
            <person name="Klenk H.P."/>
            <person name="Woyke T."/>
        </authorList>
    </citation>
    <scope>NUCLEOTIDE SEQUENCE [LARGE SCALE GENOMIC DNA]</scope>
    <source>
        <strain evidence="2">DSM 14884 / JCM 11576 / T1</strain>
    </source>
</reference>
<dbReference type="KEGG" id="mhd:Marky_0246"/>
<dbReference type="OrthoDB" id="9806357at2"/>
<accession>F2NNJ2</accession>
<evidence type="ECO:0000313" key="2">
    <source>
        <dbReference type="Proteomes" id="UP000007030"/>
    </source>
</evidence>
<proteinExistence type="predicted"/>
<dbReference type="InterPro" id="IPR021516">
    <property type="entry name" value="DUF3179"/>
</dbReference>
<organism evidence="1 2">
    <name type="scientific">Marinithermus hydrothermalis (strain DSM 14884 / JCM 11576 / T1)</name>
    <dbReference type="NCBI Taxonomy" id="869210"/>
    <lineage>
        <taxon>Bacteria</taxon>
        <taxon>Thermotogati</taxon>
        <taxon>Deinococcota</taxon>
        <taxon>Deinococci</taxon>
        <taxon>Thermales</taxon>
        <taxon>Thermaceae</taxon>
        <taxon>Marinithermus</taxon>
    </lineage>
</organism>
<dbReference type="AlphaFoldDB" id="F2NNJ2"/>
<name>F2NNJ2_MARHT</name>
<gene>
    <name evidence="1" type="ordered locus">Marky_0246</name>
</gene>
<keyword evidence="2" id="KW-1185">Reference proteome</keyword>
<dbReference type="EMBL" id="CP002630">
    <property type="protein sequence ID" value="AEB11007.1"/>
    <property type="molecule type" value="Genomic_DNA"/>
</dbReference>
<sequence length="420" mass="45497">MRELGFTAAILCALGLAFGQAFYVLDVDKSKANLPTEAFIYGGVVPQGIPALGFTGSFNGKIADSPAPRFIPAEAAARWLQGVEPVVALELNGEAKAYPVQILIWHEIVNDTVGGVPVAVTFCPLCNSALTYDRRVPLTPAQLEAVRAKNPNATLAELDAAYLEAYAAEFGEAAAQEAVAGLELSFGTTGMLYNSNLVMFDSETSTLWVQLAAEGSVGTLTGVGLLRYPAQIMSFKSFRETYPEGIVLSRKTGFTRNYGDNPYLGYDDVNEPPFLFDGPTDGRLPPKLRVVSFELGDEAVAYPYSVLETTRVINDVVGGVPIVVFWLPGTHSALDTRNASQARDVGAVAVFERQLGRRTLTFAWNGQAFVDQQTQSEWDLSGTARAGRLKGQQLTAVVHDSTFWFAWAAFRPETRVYGVR</sequence>
<evidence type="ECO:0000313" key="1">
    <source>
        <dbReference type="EMBL" id="AEB11007.1"/>
    </source>
</evidence>
<dbReference type="HOGENOM" id="CLU_037493_1_0_0"/>
<dbReference type="STRING" id="869210.Marky_0246"/>
<dbReference type="RefSeq" id="WP_013703062.1">
    <property type="nucleotide sequence ID" value="NC_015387.1"/>
</dbReference>